<accession>A0A6I9PNL4</accession>
<proteinExistence type="predicted"/>
<keyword evidence="2" id="KW-1185">Reference proteome</keyword>
<reference evidence="3" key="1">
    <citation type="submission" date="2025-08" db="UniProtKB">
        <authorList>
            <consortium name="RefSeq"/>
        </authorList>
    </citation>
    <scope>IDENTIFICATION</scope>
    <source>
        <tissue evidence="3">Muscle</tissue>
    </source>
</reference>
<dbReference type="Proteomes" id="UP000504611">
    <property type="component" value="Unplaced"/>
</dbReference>
<dbReference type="OrthoDB" id="17687at2759"/>
<dbReference type="RefSeq" id="XP_010789792.1">
    <property type="nucleotide sequence ID" value="XM_010791490.1"/>
</dbReference>
<protein>
    <submittedName>
        <fullName evidence="3">TBC1 domain family member 9B-like isoform X1</fullName>
    </submittedName>
</protein>
<name>A0A6I9PNL4_9TELE</name>
<gene>
    <name evidence="3" type="primary">LOC104962961</name>
</gene>
<feature type="compositionally biased region" description="Basic and acidic residues" evidence="1">
    <location>
        <begin position="71"/>
        <end position="84"/>
    </location>
</feature>
<evidence type="ECO:0000313" key="2">
    <source>
        <dbReference type="Proteomes" id="UP000504611"/>
    </source>
</evidence>
<dbReference type="AlphaFoldDB" id="A0A6I9PNL4"/>
<dbReference type="GeneID" id="104962961"/>
<dbReference type="KEGG" id="ncc:104962961"/>
<evidence type="ECO:0000256" key="1">
    <source>
        <dbReference type="SAM" id="MobiDB-lite"/>
    </source>
</evidence>
<evidence type="ECO:0000313" key="3">
    <source>
        <dbReference type="RefSeq" id="XP_010789792.1"/>
    </source>
</evidence>
<feature type="region of interest" description="Disordered" evidence="1">
    <location>
        <begin position="47"/>
        <end position="84"/>
    </location>
</feature>
<organism evidence="2 3">
    <name type="scientific">Notothenia coriiceps</name>
    <name type="common">black rockcod</name>
    <dbReference type="NCBI Taxonomy" id="8208"/>
    <lineage>
        <taxon>Eukaryota</taxon>
        <taxon>Metazoa</taxon>
        <taxon>Chordata</taxon>
        <taxon>Craniata</taxon>
        <taxon>Vertebrata</taxon>
        <taxon>Euteleostomi</taxon>
        <taxon>Actinopterygii</taxon>
        <taxon>Neopterygii</taxon>
        <taxon>Teleostei</taxon>
        <taxon>Neoteleostei</taxon>
        <taxon>Acanthomorphata</taxon>
        <taxon>Eupercaria</taxon>
        <taxon>Perciformes</taxon>
        <taxon>Notothenioidei</taxon>
        <taxon>Nototheniidae</taxon>
        <taxon>Notothenia</taxon>
    </lineage>
</organism>
<sequence length="84" mass="9282">MYHGEMTEKLKLLYKLHLPPAVCPEEAESALEATHFFTENEAEEPSFLPAVGSLGKQEVTSVSAGEEDVGNESRKGKPRPLREI</sequence>